<feature type="transmembrane region" description="Helical" evidence="1">
    <location>
        <begin position="101"/>
        <end position="120"/>
    </location>
</feature>
<dbReference type="Proteomes" id="UP000002612">
    <property type="component" value="Chromosome"/>
</dbReference>
<accession>Q633R2</accession>
<name>Q633R2_BACCZ</name>
<reference evidence="3" key="1">
    <citation type="journal article" date="2006" name="J. Bacteriol.">
        <title>Pathogenomic sequence analysis of Bacillus cereus and Bacillus thuringiensis isolates closely related to Bacillus anthracis.</title>
        <authorList>
            <person name="Han C.S."/>
            <person name="Xie G."/>
            <person name="Challacombe J.F."/>
            <person name="Altherr M.R."/>
            <person name="Bhotika S.S."/>
            <person name="Brown N."/>
            <person name="Bruce D."/>
            <person name="Campbell C.S."/>
            <person name="Campbell M.L."/>
            <person name="Chen J."/>
            <person name="Chertkov O."/>
            <person name="Cleland C."/>
            <person name="Dimitrijevic M."/>
            <person name="Doggett N.A."/>
            <person name="Fawcett J.J."/>
            <person name="Glavina T."/>
            <person name="Goodwin L.A."/>
            <person name="Green L.D."/>
            <person name="Hill K.K."/>
            <person name="Hitchcock P."/>
            <person name="Jackson P.J."/>
            <person name="Keim P."/>
            <person name="Kewalramani A.R."/>
            <person name="Longmire J."/>
            <person name="Lucas S."/>
            <person name="Malfatti S."/>
            <person name="McMurry K."/>
            <person name="Meincke L.J."/>
            <person name="Misra M."/>
            <person name="Moseman B.L."/>
            <person name="Mundt M."/>
            <person name="Munk A.C."/>
            <person name="Okinaka R.T."/>
            <person name="Parson-Quintana B."/>
            <person name="Reilly L.P."/>
            <person name="Richardson P."/>
            <person name="Robinson D.L."/>
            <person name="Rubin E."/>
            <person name="Saunders E."/>
            <person name="Tapia R."/>
            <person name="Tesmer J.G."/>
            <person name="Thayer N."/>
            <person name="Thompson L.S."/>
            <person name="Tice H."/>
            <person name="Ticknor L.O."/>
            <person name="Wills P.L."/>
            <person name="Brettin T.S."/>
            <person name="Gilna P."/>
        </authorList>
    </citation>
    <scope>NUCLEOTIDE SEQUENCE [LARGE SCALE GENOMIC DNA]</scope>
    <source>
        <strain evidence="3">ZK / E33L</strain>
    </source>
</reference>
<dbReference type="KEGG" id="bcz:BCE33L4277"/>
<dbReference type="AlphaFoldDB" id="Q633R2"/>
<proteinExistence type="predicted"/>
<evidence type="ECO:0000313" key="3">
    <source>
        <dbReference type="Proteomes" id="UP000002612"/>
    </source>
</evidence>
<dbReference type="EMBL" id="CP000001">
    <property type="protein sequence ID" value="AAU15994.1"/>
    <property type="molecule type" value="Genomic_DNA"/>
</dbReference>
<evidence type="ECO:0000256" key="1">
    <source>
        <dbReference type="SAM" id="Phobius"/>
    </source>
</evidence>
<protein>
    <submittedName>
        <fullName evidence="2">Uncharacterized protein</fullName>
    </submittedName>
</protein>
<gene>
    <name evidence="2" type="ordered locus">BCE33L4277</name>
</gene>
<evidence type="ECO:0000313" key="2">
    <source>
        <dbReference type="EMBL" id="AAU15994.1"/>
    </source>
</evidence>
<keyword evidence="1" id="KW-1133">Transmembrane helix</keyword>
<sequence>MVHYCYPPYLCSYIKFERSDAFPFNRKAFVKYCYIIKKIENICKIVRKNIFIRIYNKYVLLGNADDYSELFQIIGGLKVANGIELKLQDKKLKRKLTLKRSVFNIIMYSLVIYFMYKAYINFIPH</sequence>
<keyword evidence="1" id="KW-0472">Membrane</keyword>
<keyword evidence="1" id="KW-0812">Transmembrane</keyword>
<organism evidence="2 3">
    <name type="scientific">Bacillus cereus (strain ZK / E33L)</name>
    <dbReference type="NCBI Taxonomy" id="288681"/>
    <lineage>
        <taxon>Bacteria</taxon>
        <taxon>Bacillati</taxon>
        <taxon>Bacillota</taxon>
        <taxon>Bacilli</taxon>
        <taxon>Bacillales</taxon>
        <taxon>Bacillaceae</taxon>
        <taxon>Bacillus</taxon>
        <taxon>Bacillus cereus group</taxon>
    </lineage>
</organism>